<gene>
    <name evidence="3" type="primary">hpxD_2</name>
    <name evidence="3" type="ORF">GCM10009808_24570</name>
</gene>
<sequence length="305" mass="34296">MVDITPVLLDNDDPRLRRAWHPIGRSKDIGNEAWTTQLLGSPVSVRRAGTRAWQGHGEPADAADPIEILDDSAFEVCEQYGLVWAALEPPIAPIPDYPEWFDETYQSDVLTRQTHVAAGIVIDNFLDVTHFSYLHRQSFGRARPVTDDGYSIIARGDFVQLEHDAILQEGRRNSDGGFGERRIATYTFWPPYICHLQMYFPSDGARAAATIVCQPESATSTRVFVTVIVPRTDPGLDDQVTFSRQVLDEDLIIVSRMPDPRLCLTVRAEFHTRADRASVEMRRTLLDFLEECGLAQAADRQEVLA</sequence>
<evidence type="ECO:0000259" key="2">
    <source>
        <dbReference type="Pfam" id="PF19112"/>
    </source>
</evidence>
<dbReference type="PANTHER" id="PTHR21266">
    <property type="entry name" value="IRON-SULFUR DOMAIN CONTAINING PROTEIN"/>
    <property type="match status" value="1"/>
</dbReference>
<evidence type="ECO:0000313" key="4">
    <source>
        <dbReference type="Proteomes" id="UP001501690"/>
    </source>
</evidence>
<dbReference type="Proteomes" id="UP001501690">
    <property type="component" value="Unassembled WGS sequence"/>
</dbReference>
<feature type="domain" description="Vanillate O-demethylase oxygenase-like C-terminal catalytic" evidence="2">
    <location>
        <begin position="118"/>
        <end position="285"/>
    </location>
</feature>
<keyword evidence="4" id="KW-1185">Reference proteome</keyword>
<accession>A0ABN2IIV5</accession>
<dbReference type="SUPFAM" id="SSF55961">
    <property type="entry name" value="Bet v1-like"/>
    <property type="match status" value="1"/>
</dbReference>
<dbReference type="InterPro" id="IPR044043">
    <property type="entry name" value="VanA_C_cat"/>
</dbReference>
<organism evidence="3 4">
    <name type="scientific">Microbacterium sediminicola</name>
    <dbReference type="NCBI Taxonomy" id="415210"/>
    <lineage>
        <taxon>Bacteria</taxon>
        <taxon>Bacillati</taxon>
        <taxon>Actinomycetota</taxon>
        <taxon>Actinomycetes</taxon>
        <taxon>Micrococcales</taxon>
        <taxon>Microbacteriaceae</taxon>
        <taxon>Microbacterium</taxon>
    </lineage>
</organism>
<protein>
    <submittedName>
        <fullName evidence="3">Molybdenum cofactor-independent xanthine hydroxylase subunit HpxD</fullName>
    </submittedName>
</protein>
<comment type="caution">
    <text evidence="3">The sequence shown here is derived from an EMBL/GenBank/DDBJ whole genome shotgun (WGS) entry which is preliminary data.</text>
</comment>
<dbReference type="RefSeq" id="WP_344073057.1">
    <property type="nucleotide sequence ID" value="NZ_BAAAPL010000002.1"/>
</dbReference>
<evidence type="ECO:0000256" key="1">
    <source>
        <dbReference type="ARBA" id="ARBA00023002"/>
    </source>
</evidence>
<dbReference type="PANTHER" id="PTHR21266:SF57">
    <property type="entry name" value="3-CHLOROBENZOATE-3,4-DIOXYGENASE"/>
    <property type="match status" value="1"/>
</dbReference>
<dbReference type="EMBL" id="BAAAPL010000002">
    <property type="protein sequence ID" value="GAA1705672.1"/>
    <property type="molecule type" value="Genomic_DNA"/>
</dbReference>
<dbReference type="InterPro" id="IPR050584">
    <property type="entry name" value="Cholesterol_7-desaturase"/>
</dbReference>
<proteinExistence type="predicted"/>
<evidence type="ECO:0000313" key="3">
    <source>
        <dbReference type="EMBL" id="GAA1705672.1"/>
    </source>
</evidence>
<reference evidence="3 4" key="1">
    <citation type="journal article" date="2019" name="Int. J. Syst. Evol. Microbiol.">
        <title>The Global Catalogue of Microorganisms (GCM) 10K type strain sequencing project: providing services to taxonomists for standard genome sequencing and annotation.</title>
        <authorList>
            <consortium name="The Broad Institute Genomics Platform"/>
            <consortium name="The Broad Institute Genome Sequencing Center for Infectious Disease"/>
            <person name="Wu L."/>
            <person name="Ma J."/>
        </authorList>
    </citation>
    <scope>NUCLEOTIDE SEQUENCE [LARGE SCALE GENOMIC DNA]</scope>
    <source>
        <strain evidence="3 4">JCM 15577</strain>
    </source>
</reference>
<name>A0ABN2IIV5_9MICO</name>
<dbReference type="Pfam" id="PF19112">
    <property type="entry name" value="VanA_C"/>
    <property type="match status" value="1"/>
</dbReference>
<keyword evidence="1" id="KW-0560">Oxidoreductase</keyword>
<dbReference type="Gene3D" id="3.90.380.10">
    <property type="entry name" value="Naphthalene 1,2-dioxygenase Alpha Subunit, Chain A, domain 1"/>
    <property type="match status" value="1"/>
</dbReference>